<dbReference type="PROSITE" id="PS51257">
    <property type="entry name" value="PROKAR_LIPOPROTEIN"/>
    <property type="match status" value="1"/>
</dbReference>
<accession>A0A6M0Q5G0</accession>
<proteinExistence type="predicted"/>
<protein>
    <recommendedName>
        <fullName evidence="3">Lipoprotein</fullName>
    </recommendedName>
</protein>
<evidence type="ECO:0000313" key="1">
    <source>
        <dbReference type="EMBL" id="NEY71494.1"/>
    </source>
</evidence>
<dbReference type="RefSeq" id="WP_163178943.1">
    <property type="nucleotide sequence ID" value="NZ_JAAIWM010000002.1"/>
</dbReference>
<reference evidence="1 2" key="1">
    <citation type="submission" date="2020-02" db="EMBL/GenBank/DDBJ databases">
        <title>Bacillus aquiflavi sp. nov., isolated from yellow water of strong flavor Chinese baijiu in Yibin region of China.</title>
        <authorList>
            <person name="Xie J."/>
        </authorList>
    </citation>
    <scope>NUCLEOTIDE SEQUENCE [LARGE SCALE GENOMIC DNA]</scope>
    <source>
        <strain evidence="1 2">SA4</strain>
    </source>
</reference>
<evidence type="ECO:0008006" key="3">
    <source>
        <dbReference type="Google" id="ProtNLM"/>
    </source>
</evidence>
<dbReference type="AlphaFoldDB" id="A0A6M0Q5G0"/>
<sequence length="184" mass="21720">MKRKILCFFILIIMLLIGCTGQITKVNPDQFIQEQTRDEVIVDDFIYRLVTEKSTYQNEEIVMYAELEYIGEQDNITIYHAASPFHFPMIEKTREYTIEYGMNEPLISTTLKRGEALREKYRASGGFDLEDTKEYREFMKAIMNKKFPVGYYLVNGYADFFIEKMGSKPQEYKIEGQVDFIVEK</sequence>
<keyword evidence="2" id="KW-1185">Reference proteome</keyword>
<comment type="caution">
    <text evidence="1">The sequence shown here is derived from an EMBL/GenBank/DDBJ whole genome shotgun (WGS) entry which is preliminary data.</text>
</comment>
<dbReference type="EMBL" id="JAAIWM010000002">
    <property type="protein sequence ID" value="NEY71494.1"/>
    <property type="molecule type" value="Genomic_DNA"/>
</dbReference>
<evidence type="ECO:0000313" key="2">
    <source>
        <dbReference type="Proteomes" id="UP000481043"/>
    </source>
</evidence>
<dbReference type="Proteomes" id="UP000481043">
    <property type="component" value="Unassembled WGS sequence"/>
</dbReference>
<gene>
    <name evidence="1" type="ORF">G4D63_07020</name>
</gene>
<name>A0A6M0Q5G0_9BACI</name>
<organism evidence="1 2">
    <name type="scientific">Bacillus mesophilus</name>
    <dbReference type="NCBI Taxonomy" id="1808955"/>
    <lineage>
        <taxon>Bacteria</taxon>
        <taxon>Bacillati</taxon>
        <taxon>Bacillota</taxon>
        <taxon>Bacilli</taxon>
        <taxon>Bacillales</taxon>
        <taxon>Bacillaceae</taxon>
        <taxon>Bacillus</taxon>
    </lineage>
</organism>